<dbReference type="PROSITE" id="PS51154">
    <property type="entry name" value="MACRO"/>
    <property type="match status" value="1"/>
</dbReference>
<reference evidence="2" key="1">
    <citation type="journal article" date="2020" name="Nature">
        <title>Giant virus diversity and host interactions through global metagenomics.</title>
        <authorList>
            <person name="Schulz F."/>
            <person name="Roux S."/>
            <person name="Paez-Espino D."/>
            <person name="Jungbluth S."/>
            <person name="Walsh D.A."/>
            <person name="Denef V.J."/>
            <person name="McMahon K.D."/>
            <person name="Konstantinidis K.T."/>
            <person name="Eloe-Fadrosh E.A."/>
            <person name="Kyrpides N.C."/>
            <person name="Woyke T."/>
        </authorList>
    </citation>
    <scope>NUCLEOTIDE SEQUENCE</scope>
    <source>
        <strain evidence="2">GVMAG-S-1062768-28</strain>
    </source>
</reference>
<dbReference type="InterPro" id="IPR050892">
    <property type="entry name" value="ADP-ribose_metab_enzymes"/>
</dbReference>
<sequence>MPLQIIDGDLLKIKTDLIAHQCNCLTVRGHGLSAAIFEKYPKADIYSQRIPVGKRNLAVEPDRGTPGTIIVKGRVVNMLGQWRPGKGTELYARHYPESVPRENKIQREAWFASCLVHLEKYMLEHDKTSVAFPYFIGCALAGGNWTNYENMIRAFANRLPTHINVVICRLVT</sequence>
<evidence type="ECO:0000313" key="2">
    <source>
        <dbReference type="EMBL" id="QHU08271.1"/>
    </source>
</evidence>
<dbReference type="PANTHER" id="PTHR12521:SF0">
    <property type="entry name" value="ADP-RIBOSE GLYCOHYDROLASE OARD1"/>
    <property type="match status" value="1"/>
</dbReference>
<dbReference type="AlphaFoldDB" id="A0A6C0JTN7"/>
<dbReference type="Gene3D" id="3.40.220.10">
    <property type="entry name" value="Leucine Aminopeptidase, subunit E, domain 1"/>
    <property type="match status" value="1"/>
</dbReference>
<feature type="domain" description="Macro" evidence="1">
    <location>
        <begin position="1"/>
        <end position="172"/>
    </location>
</feature>
<protein>
    <recommendedName>
        <fullName evidence="1">Macro domain-containing protein</fullName>
    </recommendedName>
</protein>
<dbReference type="PANTHER" id="PTHR12521">
    <property type="entry name" value="PROTEIN C6ORF130"/>
    <property type="match status" value="1"/>
</dbReference>
<dbReference type="InterPro" id="IPR043472">
    <property type="entry name" value="Macro_dom-like"/>
</dbReference>
<evidence type="ECO:0000259" key="1">
    <source>
        <dbReference type="PROSITE" id="PS51154"/>
    </source>
</evidence>
<organism evidence="2">
    <name type="scientific">viral metagenome</name>
    <dbReference type="NCBI Taxonomy" id="1070528"/>
    <lineage>
        <taxon>unclassified sequences</taxon>
        <taxon>metagenomes</taxon>
        <taxon>organismal metagenomes</taxon>
    </lineage>
</organism>
<dbReference type="InterPro" id="IPR002589">
    <property type="entry name" value="Macro_dom"/>
</dbReference>
<name>A0A6C0JTN7_9ZZZZ</name>
<proteinExistence type="predicted"/>
<dbReference type="EMBL" id="MN740695">
    <property type="protein sequence ID" value="QHU08271.1"/>
    <property type="molecule type" value="Genomic_DNA"/>
</dbReference>
<dbReference type="GO" id="GO:0140291">
    <property type="term" value="P:peptidyl-glutamate ADP-deribosylation"/>
    <property type="evidence" value="ECO:0007669"/>
    <property type="project" value="TreeGrafter"/>
</dbReference>
<dbReference type="SUPFAM" id="SSF52949">
    <property type="entry name" value="Macro domain-like"/>
    <property type="match status" value="1"/>
</dbReference>
<accession>A0A6C0JTN7</accession>